<dbReference type="EMBL" id="JAKLTR010000001">
    <property type="protein sequence ID" value="MCG2613016.1"/>
    <property type="molecule type" value="Genomic_DNA"/>
</dbReference>
<evidence type="ECO:0000256" key="9">
    <source>
        <dbReference type="ARBA" id="ARBA00023303"/>
    </source>
</evidence>
<feature type="transmembrane region" description="Helical" evidence="10">
    <location>
        <begin position="355"/>
        <end position="375"/>
    </location>
</feature>
<evidence type="ECO:0000256" key="5">
    <source>
        <dbReference type="ARBA" id="ARBA00023065"/>
    </source>
</evidence>
<reference evidence="11" key="1">
    <citation type="submission" date="2022-01" db="EMBL/GenBank/DDBJ databases">
        <authorList>
            <person name="Jo J.-H."/>
            <person name="Im W.-T."/>
        </authorList>
    </citation>
    <scope>NUCLEOTIDE SEQUENCE</scope>
    <source>
        <strain evidence="11">NA20</strain>
    </source>
</reference>
<sequence>MRPVKQVYQFVVYSLRTKLTRVQYIMLVATLTGLFSGLAAVLLKTLVHYLQDWIKHIDVSRFSYLLFPVIGLLLTVLVIKLFFHSHIEKGIAMVLRSIARKSSFIPLKHTYLHIVTSSLTVGLGGSAGLEAPIVATGSAIGSNTARISDLNYRERSLLIGCGAAAGIAAVFNAPIAGVIFAIEVLLTEAIVVSYFIPLIISSVVGALCSKIILQESFLFNFVLKSTFDYRNVPFYVLLGVLAGFVSRYYARTFKGTETRLHHWKLNAYGKAIIGGTMLMALYFIFPPLFGEGYESITSLANGTPGEINDNTAVFSLLNEDWSLVIFTGLIVLLKPLSAAITIGSGGNGGNFAPSLFTGSYLGFFFSKLLNITGWVKIPEGNFSLVGMAGVLSGVMYCPLSAIFLIAEITNGYELFIPLMIVSAISFFIVKSYDPYSMETRQLAKEGQIFTHKKEKNILTSIQLTDMLQDRYDNISIDQNLRALVDIIKKSERNIFAVHDQKGKFAGIIELNDIKQLLFQPELFDKTPLRKLVKKPADTIGEDQDMHIVMEKFDITQSWYLPVLDKERNFLGFISKSKLFSKYREILDSQGDLYDAEH</sequence>
<dbReference type="RefSeq" id="WP_237868241.1">
    <property type="nucleotide sequence ID" value="NZ_JAKLTR010000001.1"/>
</dbReference>
<evidence type="ECO:0000256" key="10">
    <source>
        <dbReference type="SAM" id="Phobius"/>
    </source>
</evidence>
<keyword evidence="2" id="KW-0813">Transport</keyword>
<comment type="caution">
    <text evidence="11">The sequence shown here is derived from an EMBL/GenBank/DDBJ whole genome shotgun (WGS) entry which is preliminary data.</text>
</comment>
<feature type="transmembrane region" description="Helical" evidence="10">
    <location>
        <begin position="321"/>
        <end position="343"/>
    </location>
</feature>
<feature type="transmembrane region" description="Helical" evidence="10">
    <location>
        <begin position="232"/>
        <end position="250"/>
    </location>
</feature>
<dbReference type="PANTHER" id="PTHR43427">
    <property type="entry name" value="CHLORIDE CHANNEL PROTEIN CLC-E"/>
    <property type="match status" value="1"/>
</dbReference>
<feature type="transmembrane region" description="Helical" evidence="10">
    <location>
        <begin position="24"/>
        <end position="43"/>
    </location>
</feature>
<gene>
    <name evidence="11" type="ORF">LZZ85_01955</name>
</gene>
<dbReference type="InterPro" id="IPR050368">
    <property type="entry name" value="ClC-type_chloride_channel"/>
</dbReference>
<dbReference type="PRINTS" id="PR00762">
    <property type="entry name" value="CLCHANNEL"/>
</dbReference>
<organism evidence="11 12">
    <name type="scientific">Terrimonas ginsenosidimutans</name>
    <dbReference type="NCBI Taxonomy" id="2908004"/>
    <lineage>
        <taxon>Bacteria</taxon>
        <taxon>Pseudomonadati</taxon>
        <taxon>Bacteroidota</taxon>
        <taxon>Chitinophagia</taxon>
        <taxon>Chitinophagales</taxon>
        <taxon>Chitinophagaceae</taxon>
        <taxon>Terrimonas</taxon>
    </lineage>
</organism>
<keyword evidence="9" id="KW-0407">Ion channel</keyword>
<keyword evidence="6 10" id="KW-0472">Membrane</keyword>
<dbReference type="InterPro" id="IPR001807">
    <property type="entry name" value="ClC"/>
</dbReference>
<evidence type="ECO:0000256" key="4">
    <source>
        <dbReference type="ARBA" id="ARBA00022989"/>
    </source>
</evidence>
<dbReference type="Pfam" id="PF00654">
    <property type="entry name" value="Voltage_CLC"/>
    <property type="match status" value="1"/>
</dbReference>
<feature type="transmembrane region" description="Helical" evidence="10">
    <location>
        <begin position="381"/>
        <end position="405"/>
    </location>
</feature>
<keyword evidence="7" id="KW-0869">Chloride channel</keyword>
<feature type="transmembrane region" description="Helical" evidence="10">
    <location>
        <begin position="157"/>
        <end position="182"/>
    </location>
</feature>
<protein>
    <submittedName>
        <fullName evidence="11">Chloride channel protein</fullName>
    </submittedName>
</protein>
<feature type="transmembrane region" description="Helical" evidence="10">
    <location>
        <begin position="63"/>
        <end position="83"/>
    </location>
</feature>
<accession>A0ABS9KL34</accession>
<evidence type="ECO:0000256" key="2">
    <source>
        <dbReference type="ARBA" id="ARBA00022448"/>
    </source>
</evidence>
<dbReference type="Proteomes" id="UP001165367">
    <property type="component" value="Unassembled WGS sequence"/>
</dbReference>
<feature type="transmembrane region" description="Helical" evidence="10">
    <location>
        <begin position="189"/>
        <end position="212"/>
    </location>
</feature>
<name>A0ABS9KL34_9BACT</name>
<keyword evidence="3 10" id="KW-0812">Transmembrane</keyword>
<keyword evidence="5" id="KW-0406">Ion transport</keyword>
<keyword evidence="8" id="KW-0868">Chloride</keyword>
<keyword evidence="12" id="KW-1185">Reference proteome</keyword>
<feature type="transmembrane region" description="Helical" evidence="10">
    <location>
        <begin position="412"/>
        <end position="432"/>
    </location>
</feature>
<evidence type="ECO:0000256" key="8">
    <source>
        <dbReference type="ARBA" id="ARBA00023214"/>
    </source>
</evidence>
<proteinExistence type="predicted"/>
<evidence type="ECO:0000313" key="12">
    <source>
        <dbReference type="Proteomes" id="UP001165367"/>
    </source>
</evidence>
<evidence type="ECO:0000256" key="7">
    <source>
        <dbReference type="ARBA" id="ARBA00023173"/>
    </source>
</evidence>
<evidence type="ECO:0000256" key="1">
    <source>
        <dbReference type="ARBA" id="ARBA00004141"/>
    </source>
</evidence>
<dbReference type="Gene3D" id="3.10.580.10">
    <property type="entry name" value="CBS-domain"/>
    <property type="match status" value="1"/>
</dbReference>
<dbReference type="PANTHER" id="PTHR43427:SF6">
    <property type="entry name" value="CHLORIDE CHANNEL PROTEIN CLC-E"/>
    <property type="match status" value="1"/>
</dbReference>
<evidence type="ECO:0000256" key="6">
    <source>
        <dbReference type="ARBA" id="ARBA00023136"/>
    </source>
</evidence>
<dbReference type="SUPFAM" id="SSF81340">
    <property type="entry name" value="Clc chloride channel"/>
    <property type="match status" value="1"/>
</dbReference>
<feature type="transmembrane region" description="Helical" evidence="10">
    <location>
        <begin position="271"/>
        <end position="289"/>
    </location>
</feature>
<evidence type="ECO:0000313" key="11">
    <source>
        <dbReference type="EMBL" id="MCG2613016.1"/>
    </source>
</evidence>
<keyword evidence="4 10" id="KW-1133">Transmembrane helix</keyword>
<evidence type="ECO:0000256" key="3">
    <source>
        <dbReference type="ARBA" id="ARBA00022692"/>
    </source>
</evidence>
<dbReference type="SUPFAM" id="SSF54631">
    <property type="entry name" value="CBS-domain pair"/>
    <property type="match status" value="1"/>
</dbReference>
<dbReference type="CDD" id="cd00400">
    <property type="entry name" value="Voltage_gated_ClC"/>
    <property type="match status" value="1"/>
</dbReference>
<comment type="subcellular location">
    <subcellularLocation>
        <location evidence="1">Membrane</location>
        <topology evidence="1">Multi-pass membrane protein</topology>
    </subcellularLocation>
</comment>
<dbReference type="InterPro" id="IPR014743">
    <property type="entry name" value="Cl-channel_core"/>
</dbReference>
<dbReference type="InterPro" id="IPR046342">
    <property type="entry name" value="CBS_dom_sf"/>
</dbReference>
<dbReference type="Gene3D" id="1.10.3080.10">
    <property type="entry name" value="Clc chloride channel"/>
    <property type="match status" value="1"/>
</dbReference>